<evidence type="ECO:0000313" key="2">
    <source>
        <dbReference type="Proteomes" id="UP001055879"/>
    </source>
</evidence>
<keyword evidence="2" id="KW-1185">Reference proteome</keyword>
<protein>
    <submittedName>
        <fullName evidence="1">Uncharacterized protein</fullName>
    </submittedName>
</protein>
<proteinExistence type="predicted"/>
<accession>A0ACB9B127</accession>
<evidence type="ECO:0000313" key="1">
    <source>
        <dbReference type="EMBL" id="KAI3716059.1"/>
    </source>
</evidence>
<dbReference type="Proteomes" id="UP001055879">
    <property type="component" value="Linkage Group LG07"/>
</dbReference>
<dbReference type="EMBL" id="CM042053">
    <property type="protein sequence ID" value="KAI3716059.1"/>
    <property type="molecule type" value="Genomic_DNA"/>
</dbReference>
<reference evidence="1 2" key="2">
    <citation type="journal article" date="2022" name="Mol. Ecol. Resour.">
        <title>The genomes of chicory, endive, great burdock and yacon provide insights into Asteraceae paleo-polyploidization history and plant inulin production.</title>
        <authorList>
            <person name="Fan W."/>
            <person name="Wang S."/>
            <person name="Wang H."/>
            <person name="Wang A."/>
            <person name="Jiang F."/>
            <person name="Liu H."/>
            <person name="Zhao H."/>
            <person name="Xu D."/>
            <person name="Zhang Y."/>
        </authorList>
    </citation>
    <scope>NUCLEOTIDE SEQUENCE [LARGE SCALE GENOMIC DNA]</scope>
    <source>
        <strain evidence="2">cv. Niubang</strain>
    </source>
</reference>
<sequence length="113" mass="12183">MPSPSPRSPQGLSLLRVPSADFSPSPLYIPSLVQQLILIHEILAISFIHGVFSRCPNLIVNLGFGNQSSSSSGVFHAAPTSTDLGVFLPVGRRRPQSLYSNRRPPLLQCSCAD</sequence>
<name>A0ACB9B127_ARCLA</name>
<organism evidence="1 2">
    <name type="scientific">Arctium lappa</name>
    <name type="common">Greater burdock</name>
    <name type="synonym">Lappa major</name>
    <dbReference type="NCBI Taxonomy" id="4217"/>
    <lineage>
        <taxon>Eukaryota</taxon>
        <taxon>Viridiplantae</taxon>
        <taxon>Streptophyta</taxon>
        <taxon>Embryophyta</taxon>
        <taxon>Tracheophyta</taxon>
        <taxon>Spermatophyta</taxon>
        <taxon>Magnoliopsida</taxon>
        <taxon>eudicotyledons</taxon>
        <taxon>Gunneridae</taxon>
        <taxon>Pentapetalae</taxon>
        <taxon>asterids</taxon>
        <taxon>campanulids</taxon>
        <taxon>Asterales</taxon>
        <taxon>Asteraceae</taxon>
        <taxon>Carduoideae</taxon>
        <taxon>Cardueae</taxon>
        <taxon>Arctiinae</taxon>
        <taxon>Arctium</taxon>
    </lineage>
</organism>
<reference evidence="2" key="1">
    <citation type="journal article" date="2022" name="Mol. Ecol. Resour.">
        <title>The genomes of chicory, endive, great burdock and yacon provide insights into Asteraceae palaeo-polyploidization history and plant inulin production.</title>
        <authorList>
            <person name="Fan W."/>
            <person name="Wang S."/>
            <person name="Wang H."/>
            <person name="Wang A."/>
            <person name="Jiang F."/>
            <person name="Liu H."/>
            <person name="Zhao H."/>
            <person name="Xu D."/>
            <person name="Zhang Y."/>
        </authorList>
    </citation>
    <scope>NUCLEOTIDE SEQUENCE [LARGE SCALE GENOMIC DNA]</scope>
    <source>
        <strain evidence="2">cv. Niubang</strain>
    </source>
</reference>
<gene>
    <name evidence="1" type="ORF">L6452_23117</name>
</gene>
<comment type="caution">
    <text evidence="1">The sequence shown here is derived from an EMBL/GenBank/DDBJ whole genome shotgun (WGS) entry which is preliminary data.</text>
</comment>